<feature type="domain" description="Partial AB-hydrolase lipase" evidence="10">
    <location>
        <begin position="68"/>
        <end position="125"/>
    </location>
</feature>
<name>A0ABD2WDY9_9HYME</name>
<keyword evidence="3 7" id="KW-0378">Hydrolase</keyword>
<dbReference type="Pfam" id="PF12146">
    <property type="entry name" value="Hydrolase_4"/>
    <property type="match status" value="1"/>
</dbReference>
<accession>A0ABD2WDY9</accession>
<dbReference type="GO" id="GO:0016042">
    <property type="term" value="P:lipid catabolic process"/>
    <property type="evidence" value="ECO:0007669"/>
    <property type="project" value="UniProtKB-KW"/>
</dbReference>
<evidence type="ECO:0000259" key="11">
    <source>
        <dbReference type="Pfam" id="PF12146"/>
    </source>
</evidence>
<keyword evidence="4 7" id="KW-0442">Lipid degradation</keyword>
<reference evidence="12 13" key="1">
    <citation type="journal article" date="2024" name="bioRxiv">
        <title>A reference genome for Trichogramma kaykai: A tiny desert-dwelling parasitoid wasp with competing sex-ratio distorters.</title>
        <authorList>
            <person name="Culotta J."/>
            <person name="Lindsey A.R."/>
        </authorList>
    </citation>
    <scope>NUCLEOTIDE SEQUENCE [LARGE SCALE GENOMIC DNA]</scope>
    <source>
        <strain evidence="12 13">KSX58</strain>
    </source>
</reference>
<keyword evidence="2 9" id="KW-0732">Signal</keyword>
<protein>
    <recommendedName>
        <fullName evidence="7">Lipase</fullName>
    </recommendedName>
</protein>
<evidence type="ECO:0000256" key="3">
    <source>
        <dbReference type="ARBA" id="ARBA00022801"/>
    </source>
</evidence>
<gene>
    <name evidence="12" type="ORF">TKK_013933</name>
</gene>
<keyword evidence="13" id="KW-1185">Reference proteome</keyword>
<evidence type="ECO:0000256" key="7">
    <source>
        <dbReference type="PIRNR" id="PIRNR000862"/>
    </source>
</evidence>
<dbReference type="InterPro" id="IPR025483">
    <property type="entry name" value="Lipase_euk"/>
</dbReference>
<dbReference type="InterPro" id="IPR022742">
    <property type="entry name" value="Hydrolase_4"/>
</dbReference>
<dbReference type="Proteomes" id="UP001627154">
    <property type="component" value="Unassembled WGS sequence"/>
</dbReference>
<keyword evidence="5" id="KW-0443">Lipid metabolism</keyword>
<dbReference type="AlphaFoldDB" id="A0ABD2WDY9"/>
<dbReference type="EMBL" id="JBJJXI010000111">
    <property type="protein sequence ID" value="KAL3391184.1"/>
    <property type="molecule type" value="Genomic_DNA"/>
</dbReference>
<evidence type="ECO:0000256" key="1">
    <source>
        <dbReference type="ARBA" id="ARBA00010701"/>
    </source>
</evidence>
<evidence type="ECO:0000313" key="13">
    <source>
        <dbReference type="Proteomes" id="UP001627154"/>
    </source>
</evidence>
<feature type="active site" description="Charge relay system" evidence="8">
    <location>
        <position position="376"/>
    </location>
</feature>
<evidence type="ECO:0000256" key="4">
    <source>
        <dbReference type="ARBA" id="ARBA00022963"/>
    </source>
</evidence>
<proteinExistence type="inferred from homology"/>
<dbReference type="SUPFAM" id="SSF53474">
    <property type="entry name" value="alpha/beta-Hydrolases"/>
    <property type="match status" value="1"/>
</dbReference>
<feature type="active site" description="Nucleophile" evidence="8">
    <location>
        <position position="202"/>
    </location>
</feature>
<feature type="chain" id="PRO_5044830661" description="Lipase" evidence="9">
    <location>
        <begin position="23"/>
        <end position="438"/>
    </location>
</feature>
<sequence length="438" mass="49804">MSYIRLLATLYLSSLCFVQSLAFVFDEASFSPAKFARDRYARSRNWTTTGRQVDPTKDFIHALDFVALVNNFGYPAEEHRVTTADGYKLRIHRIPGSPRNRQAFGKPVVFLQHGVLGSSDMWVLMGPNRDLAYILADAGYDVWLGNVRGNTYGRSHKRFSPEYNREFWQFSYHEMAMHDIPTSIDYILHKTNQSSLSYVGHSMGTTISYALLSTRPEYNQKINLVISLAPVAFWREPMRPFISFLKKNSPFIKELVTKAKINELFPLTTASAHLARASCGDGSILQQICAGFVYLLSGPNPDQLELSLLAYIFSYFPAGASTKTLMHFSQNIISGDFRAYDYGKMRNLARYKNEIPPSYNIKRITAPVALIYGRGDSLVSPSYPYDLAKKLPNVVTVEPVPHKKFSHMDFLYSKDIKVLLNDRILNLLNRFTYNSNAV</sequence>
<comment type="similarity">
    <text evidence="1 7">Belongs to the AB hydrolase superfamily. Lipase family.</text>
</comment>
<comment type="caution">
    <text evidence="12">The sequence shown here is derived from an EMBL/GenBank/DDBJ whole genome shotgun (WGS) entry which is preliminary data.</text>
</comment>
<dbReference type="Gene3D" id="3.40.50.1820">
    <property type="entry name" value="alpha/beta hydrolase"/>
    <property type="match status" value="1"/>
</dbReference>
<evidence type="ECO:0000259" key="10">
    <source>
        <dbReference type="Pfam" id="PF04083"/>
    </source>
</evidence>
<dbReference type="PIRSF" id="PIRSF000862">
    <property type="entry name" value="Steryl_ester_lip"/>
    <property type="match status" value="1"/>
</dbReference>
<keyword evidence="6" id="KW-0325">Glycoprotein</keyword>
<evidence type="ECO:0000256" key="6">
    <source>
        <dbReference type="ARBA" id="ARBA00023180"/>
    </source>
</evidence>
<dbReference type="FunFam" id="3.40.50.1820:FF:000057">
    <property type="entry name" value="Lipase"/>
    <property type="match status" value="1"/>
</dbReference>
<dbReference type="GO" id="GO:0016787">
    <property type="term" value="F:hydrolase activity"/>
    <property type="evidence" value="ECO:0007669"/>
    <property type="project" value="UniProtKB-KW"/>
</dbReference>
<feature type="domain" description="Serine aminopeptidase S33" evidence="11">
    <location>
        <begin position="129"/>
        <end position="261"/>
    </location>
</feature>
<evidence type="ECO:0000256" key="9">
    <source>
        <dbReference type="SAM" id="SignalP"/>
    </source>
</evidence>
<dbReference type="InterPro" id="IPR006693">
    <property type="entry name" value="AB_hydrolase_lipase"/>
</dbReference>
<dbReference type="InterPro" id="IPR029058">
    <property type="entry name" value="AB_hydrolase_fold"/>
</dbReference>
<evidence type="ECO:0000256" key="8">
    <source>
        <dbReference type="PIRSR" id="PIRSR000862-1"/>
    </source>
</evidence>
<organism evidence="12 13">
    <name type="scientific">Trichogramma kaykai</name>
    <dbReference type="NCBI Taxonomy" id="54128"/>
    <lineage>
        <taxon>Eukaryota</taxon>
        <taxon>Metazoa</taxon>
        <taxon>Ecdysozoa</taxon>
        <taxon>Arthropoda</taxon>
        <taxon>Hexapoda</taxon>
        <taxon>Insecta</taxon>
        <taxon>Pterygota</taxon>
        <taxon>Neoptera</taxon>
        <taxon>Endopterygota</taxon>
        <taxon>Hymenoptera</taxon>
        <taxon>Apocrita</taxon>
        <taxon>Proctotrupomorpha</taxon>
        <taxon>Chalcidoidea</taxon>
        <taxon>Trichogrammatidae</taxon>
        <taxon>Trichogramma</taxon>
    </lineage>
</organism>
<feature type="signal peptide" evidence="9">
    <location>
        <begin position="1"/>
        <end position="22"/>
    </location>
</feature>
<feature type="active site" description="Charge relay system" evidence="8">
    <location>
        <position position="407"/>
    </location>
</feature>
<evidence type="ECO:0000313" key="12">
    <source>
        <dbReference type="EMBL" id="KAL3391184.1"/>
    </source>
</evidence>
<evidence type="ECO:0000256" key="5">
    <source>
        <dbReference type="ARBA" id="ARBA00023098"/>
    </source>
</evidence>
<dbReference type="Pfam" id="PF04083">
    <property type="entry name" value="Abhydro_lipase"/>
    <property type="match status" value="1"/>
</dbReference>
<dbReference type="PANTHER" id="PTHR11005">
    <property type="entry name" value="LYSOSOMAL ACID LIPASE-RELATED"/>
    <property type="match status" value="1"/>
</dbReference>
<evidence type="ECO:0000256" key="2">
    <source>
        <dbReference type="ARBA" id="ARBA00022729"/>
    </source>
</evidence>